<keyword evidence="6" id="KW-1185">Reference proteome</keyword>
<dbReference type="InterPro" id="IPR009057">
    <property type="entry name" value="Homeodomain-like_sf"/>
</dbReference>
<keyword evidence="2" id="KW-0238">DNA-binding</keyword>
<gene>
    <name evidence="5" type="ORF">DXC51_13230</name>
</gene>
<protein>
    <submittedName>
        <fullName evidence="5">AraC family transcriptional regulator</fullName>
    </submittedName>
</protein>
<dbReference type="GeneID" id="97987808"/>
<dbReference type="SUPFAM" id="SSF55136">
    <property type="entry name" value="Probable bacterial effector-binding domain"/>
    <property type="match status" value="1"/>
</dbReference>
<accession>A0A3E3I3X1</accession>
<dbReference type="AlphaFoldDB" id="A0A3E3I3X1"/>
<dbReference type="GO" id="GO:0043565">
    <property type="term" value="F:sequence-specific DNA binding"/>
    <property type="evidence" value="ECO:0007669"/>
    <property type="project" value="InterPro"/>
</dbReference>
<dbReference type="PRINTS" id="PR00032">
    <property type="entry name" value="HTHARAC"/>
</dbReference>
<dbReference type="InterPro" id="IPR010499">
    <property type="entry name" value="AraC_E-bd"/>
</dbReference>
<dbReference type="Pfam" id="PF14526">
    <property type="entry name" value="Cass2"/>
    <property type="match status" value="1"/>
</dbReference>
<dbReference type="SUPFAM" id="SSF46689">
    <property type="entry name" value="Homeodomain-like"/>
    <property type="match status" value="2"/>
</dbReference>
<dbReference type="SMART" id="SM00871">
    <property type="entry name" value="AraC_E_bind"/>
    <property type="match status" value="1"/>
</dbReference>
<evidence type="ECO:0000259" key="4">
    <source>
        <dbReference type="PROSITE" id="PS01124"/>
    </source>
</evidence>
<dbReference type="Gene3D" id="1.10.10.60">
    <property type="entry name" value="Homeodomain-like"/>
    <property type="match status" value="2"/>
</dbReference>
<proteinExistence type="predicted"/>
<dbReference type="Pfam" id="PF12833">
    <property type="entry name" value="HTH_18"/>
    <property type="match status" value="1"/>
</dbReference>
<dbReference type="InterPro" id="IPR029441">
    <property type="entry name" value="Cass2"/>
</dbReference>
<reference evidence="5" key="1">
    <citation type="submission" date="2018-08" db="EMBL/GenBank/DDBJ databases">
        <title>A genome reference for cultivated species of the human gut microbiota.</title>
        <authorList>
            <person name="Zou Y."/>
            <person name="Xue W."/>
            <person name="Luo G."/>
        </authorList>
    </citation>
    <scope>NUCLEOTIDE SEQUENCE [LARGE SCALE GENOMIC DNA]</scope>
    <source>
        <strain evidence="5">TF05-5AC</strain>
    </source>
</reference>
<sequence length="298" mass="33665">MNWINDLQKAINYLEDNLTEDISYADVAGQANYSPYHFQNVFSILCGCTLGEYIRCRRLTLAGKELASTKCRVIDVALKYGYDSPDSFGRAFSRFHGITPSQARLSGAKLNSFSRLSVKLILDGGSTMNYRVETRGEIEVIVRKRNFSDNLEENNRQLPAFWEECRRDQTLDKLSAYQAAEDIFGNALIGMCLSENAQEKEITYAIGAGYHGEPVGEGLSVERIAANTWVVFEGTGPMPGAFQELQKKVYSEFFPGSEYRPLSGMDIQVYPQGDMQSPQYRCELWIPVETDKQFRKKG</sequence>
<dbReference type="InterPro" id="IPR050959">
    <property type="entry name" value="MarA-like"/>
</dbReference>
<dbReference type="Proteomes" id="UP000260812">
    <property type="component" value="Unassembled WGS sequence"/>
</dbReference>
<dbReference type="InterPro" id="IPR011256">
    <property type="entry name" value="Reg_factor_effector_dom_sf"/>
</dbReference>
<dbReference type="GO" id="GO:0003700">
    <property type="term" value="F:DNA-binding transcription factor activity"/>
    <property type="evidence" value="ECO:0007669"/>
    <property type="project" value="InterPro"/>
</dbReference>
<dbReference type="RefSeq" id="WP_035321289.1">
    <property type="nucleotide sequence ID" value="NZ_CANNOQ010000042.1"/>
</dbReference>
<evidence type="ECO:0000256" key="1">
    <source>
        <dbReference type="ARBA" id="ARBA00023015"/>
    </source>
</evidence>
<dbReference type="PANTHER" id="PTHR47504:SF5">
    <property type="entry name" value="RIGHT ORIGIN-BINDING PROTEIN"/>
    <property type="match status" value="1"/>
</dbReference>
<evidence type="ECO:0000313" key="5">
    <source>
        <dbReference type="EMBL" id="RGE59762.1"/>
    </source>
</evidence>
<dbReference type="SMART" id="SM00342">
    <property type="entry name" value="HTH_ARAC"/>
    <property type="match status" value="1"/>
</dbReference>
<dbReference type="InterPro" id="IPR018060">
    <property type="entry name" value="HTH_AraC"/>
</dbReference>
<comment type="caution">
    <text evidence="5">The sequence shown here is derived from an EMBL/GenBank/DDBJ whole genome shotgun (WGS) entry which is preliminary data.</text>
</comment>
<dbReference type="InterPro" id="IPR020449">
    <property type="entry name" value="Tscrpt_reg_AraC-type_HTH"/>
</dbReference>
<keyword evidence="3" id="KW-0804">Transcription</keyword>
<dbReference type="EMBL" id="QVLV01000008">
    <property type="protein sequence ID" value="RGE59762.1"/>
    <property type="molecule type" value="Genomic_DNA"/>
</dbReference>
<name>A0A3E3I3X1_9FIRM</name>
<evidence type="ECO:0000256" key="3">
    <source>
        <dbReference type="ARBA" id="ARBA00023163"/>
    </source>
</evidence>
<keyword evidence="1" id="KW-0805">Transcription regulation</keyword>
<dbReference type="PANTHER" id="PTHR47504">
    <property type="entry name" value="RIGHT ORIGIN-BINDING PROTEIN"/>
    <property type="match status" value="1"/>
</dbReference>
<feature type="domain" description="HTH araC/xylS-type" evidence="4">
    <location>
        <begin position="8"/>
        <end position="106"/>
    </location>
</feature>
<evidence type="ECO:0000256" key="2">
    <source>
        <dbReference type="ARBA" id="ARBA00023125"/>
    </source>
</evidence>
<dbReference type="Gene3D" id="3.20.80.10">
    <property type="entry name" value="Regulatory factor, effector binding domain"/>
    <property type="match status" value="1"/>
</dbReference>
<dbReference type="PROSITE" id="PS01124">
    <property type="entry name" value="HTH_ARAC_FAMILY_2"/>
    <property type="match status" value="1"/>
</dbReference>
<evidence type="ECO:0000313" key="6">
    <source>
        <dbReference type="Proteomes" id="UP000260812"/>
    </source>
</evidence>
<organism evidence="5 6">
    <name type="scientific">Eisenbergiella massiliensis</name>
    <dbReference type="NCBI Taxonomy" id="1720294"/>
    <lineage>
        <taxon>Bacteria</taxon>
        <taxon>Bacillati</taxon>
        <taxon>Bacillota</taxon>
        <taxon>Clostridia</taxon>
        <taxon>Lachnospirales</taxon>
        <taxon>Lachnospiraceae</taxon>
        <taxon>Eisenbergiella</taxon>
    </lineage>
</organism>